<dbReference type="InterPro" id="IPR011493">
    <property type="entry name" value="GLUG"/>
</dbReference>
<gene>
    <name evidence="2" type="ORF">ACFSUC_08860</name>
</gene>
<evidence type="ECO:0000259" key="1">
    <source>
        <dbReference type="Pfam" id="PF07581"/>
    </source>
</evidence>
<dbReference type="EMBL" id="JBHUMM010000014">
    <property type="protein sequence ID" value="MFD2671714.1"/>
    <property type="molecule type" value="Genomic_DNA"/>
</dbReference>
<dbReference type="Pfam" id="PF07581">
    <property type="entry name" value="Glug"/>
    <property type="match status" value="2"/>
</dbReference>
<organism evidence="2 3">
    <name type="scientific">Marinicrinis sediminis</name>
    <dbReference type="NCBI Taxonomy" id="1652465"/>
    <lineage>
        <taxon>Bacteria</taxon>
        <taxon>Bacillati</taxon>
        <taxon>Bacillota</taxon>
        <taxon>Bacilli</taxon>
        <taxon>Bacillales</taxon>
        <taxon>Paenibacillaceae</taxon>
    </lineage>
</organism>
<name>A0ABW5RBF2_9BACL</name>
<dbReference type="Proteomes" id="UP001597497">
    <property type="component" value="Unassembled WGS sequence"/>
</dbReference>
<evidence type="ECO:0000313" key="2">
    <source>
        <dbReference type="EMBL" id="MFD2671714.1"/>
    </source>
</evidence>
<protein>
    <submittedName>
        <fullName evidence="2">GLUG motif-containing protein</fullName>
    </submittedName>
</protein>
<comment type="caution">
    <text evidence="2">The sequence shown here is derived from an EMBL/GenBank/DDBJ whole genome shotgun (WGS) entry which is preliminary data.</text>
</comment>
<sequence length="350" mass="36362">MYVGRKRKGATRGLIVVLSLMMCFALIPVQNVKADPSGFSGAGSGIESDPYVIMTAEQLDELRNDMQAHYQLGADIDLAAYLSDGGTGYAKWGASGWDPIGYVEDYCFPDPFIGEICSENTYAFTGSFDGNGYTISNLKINTTEDYSGLFGIVAGAHFEDVKLEDVDIAGASFTGGLIGEMANSGTIEHSYVTGSVEGVTVVGGLAGRINNGSIVRESYADVDVTSTIGGYVGGLVGTNYADIENSYATGNVVAYNQAGGLVGVFATGTIMNSYATGAVTGNSDTGGLIGKMNTGTVTSSYYDVNTTGQSDTGKGIGKTTAEMHQEATFTGSDSILRMCGESGKGSNIRN</sequence>
<feature type="domain" description="GLUG" evidence="1">
    <location>
        <begin position="255"/>
        <end position="280"/>
    </location>
</feature>
<accession>A0ABW5RBF2</accession>
<dbReference type="RefSeq" id="WP_379929188.1">
    <property type="nucleotide sequence ID" value="NZ_JBHUMM010000014.1"/>
</dbReference>
<dbReference type="Gene3D" id="2.160.20.110">
    <property type="match status" value="1"/>
</dbReference>
<reference evidence="3" key="1">
    <citation type="journal article" date="2019" name="Int. J. Syst. Evol. Microbiol.">
        <title>The Global Catalogue of Microorganisms (GCM) 10K type strain sequencing project: providing services to taxonomists for standard genome sequencing and annotation.</title>
        <authorList>
            <consortium name="The Broad Institute Genomics Platform"/>
            <consortium name="The Broad Institute Genome Sequencing Center for Infectious Disease"/>
            <person name="Wu L."/>
            <person name="Ma J."/>
        </authorList>
    </citation>
    <scope>NUCLEOTIDE SEQUENCE [LARGE SCALE GENOMIC DNA]</scope>
    <source>
        <strain evidence="3">KCTC 33676</strain>
    </source>
</reference>
<evidence type="ECO:0000313" key="3">
    <source>
        <dbReference type="Proteomes" id="UP001597497"/>
    </source>
</evidence>
<proteinExistence type="predicted"/>
<feature type="domain" description="GLUG" evidence="1">
    <location>
        <begin position="229"/>
        <end position="253"/>
    </location>
</feature>
<keyword evidence="3" id="KW-1185">Reference proteome</keyword>